<dbReference type="AlphaFoldDB" id="A0A8H6L0R0"/>
<comment type="caution">
    <text evidence="4">The sequence shown here is derived from an EMBL/GenBank/DDBJ whole genome shotgun (WGS) entry which is preliminary data.</text>
</comment>
<comment type="similarity">
    <text evidence="1">Belongs to the DNA mismatch repair MutL/HexB family.</text>
</comment>
<keyword evidence="5" id="KW-1185">Reference proteome</keyword>
<dbReference type="Gene3D" id="3.30.1540.20">
    <property type="entry name" value="MutL, C-terminal domain, dimerisation subdomain"/>
    <property type="match status" value="1"/>
</dbReference>
<dbReference type="GO" id="GO:0032300">
    <property type="term" value="C:mismatch repair complex"/>
    <property type="evidence" value="ECO:0007669"/>
    <property type="project" value="InterPro"/>
</dbReference>
<name>A0A8H6L0R0_9LECA</name>
<dbReference type="Pfam" id="PF13589">
    <property type="entry name" value="HATPase_c_3"/>
    <property type="match status" value="1"/>
</dbReference>
<evidence type="ECO:0000256" key="1">
    <source>
        <dbReference type="ARBA" id="ARBA00006082"/>
    </source>
</evidence>
<gene>
    <name evidence="4" type="ORF">HO173_010667</name>
</gene>
<dbReference type="InterPro" id="IPR038973">
    <property type="entry name" value="MutL/Mlh/Pms-like"/>
</dbReference>
<dbReference type="Gene3D" id="3.30.565.10">
    <property type="entry name" value="Histidine kinase-like ATPase, C-terminal domain"/>
    <property type="match status" value="1"/>
</dbReference>
<reference evidence="4 5" key="1">
    <citation type="journal article" date="2020" name="Genomics">
        <title>Complete, high-quality genomes from long-read metagenomic sequencing of two wolf lichen thalli reveals enigmatic genome architecture.</title>
        <authorList>
            <person name="McKenzie S.K."/>
            <person name="Walston R.F."/>
            <person name="Allen J.L."/>
        </authorList>
    </citation>
    <scope>NUCLEOTIDE SEQUENCE [LARGE SCALE GENOMIC DNA]</scope>
    <source>
        <strain evidence="4">WasteWater2</strain>
    </source>
</reference>
<feature type="compositionally biased region" description="Low complexity" evidence="2">
    <location>
        <begin position="477"/>
        <end position="491"/>
    </location>
</feature>
<feature type="compositionally biased region" description="Polar residues" evidence="2">
    <location>
        <begin position="511"/>
        <end position="524"/>
    </location>
</feature>
<dbReference type="GeneID" id="59292313"/>
<dbReference type="GO" id="GO:0005524">
    <property type="term" value="F:ATP binding"/>
    <property type="evidence" value="ECO:0007669"/>
    <property type="project" value="InterPro"/>
</dbReference>
<dbReference type="PANTHER" id="PTHR10073:SF47">
    <property type="entry name" value="DNA MISMATCH REPAIR PROTEIN MLH3"/>
    <property type="match status" value="1"/>
</dbReference>
<feature type="region of interest" description="Disordered" evidence="2">
    <location>
        <begin position="425"/>
        <end position="450"/>
    </location>
</feature>
<dbReference type="Proteomes" id="UP000578531">
    <property type="component" value="Unassembled WGS sequence"/>
</dbReference>
<evidence type="ECO:0000313" key="4">
    <source>
        <dbReference type="EMBL" id="KAF6231167.1"/>
    </source>
</evidence>
<feature type="domain" description="MutL C-terminal dimerisation" evidence="3">
    <location>
        <begin position="685"/>
        <end position="853"/>
    </location>
</feature>
<dbReference type="InterPro" id="IPR014790">
    <property type="entry name" value="MutL_C"/>
</dbReference>
<feature type="region of interest" description="Disordered" evidence="2">
    <location>
        <begin position="68"/>
        <end position="97"/>
    </location>
</feature>
<dbReference type="OrthoDB" id="429932at2759"/>
<evidence type="ECO:0000259" key="3">
    <source>
        <dbReference type="SMART" id="SM00853"/>
    </source>
</evidence>
<feature type="compositionally biased region" description="Polar residues" evidence="2">
    <location>
        <begin position="431"/>
        <end position="450"/>
    </location>
</feature>
<evidence type="ECO:0000313" key="5">
    <source>
        <dbReference type="Proteomes" id="UP000578531"/>
    </source>
</evidence>
<dbReference type="SUPFAM" id="SSF118116">
    <property type="entry name" value="DNA mismatch repair protein MutL"/>
    <property type="match status" value="1"/>
</dbReference>
<protein>
    <recommendedName>
        <fullName evidence="3">MutL C-terminal dimerisation domain-containing protein</fullName>
    </recommendedName>
</protein>
<dbReference type="SUPFAM" id="SSF55874">
    <property type="entry name" value="ATPase domain of HSP90 chaperone/DNA topoisomerase II/histidine kinase"/>
    <property type="match status" value="1"/>
</dbReference>
<dbReference type="InterPro" id="IPR037198">
    <property type="entry name" value="MutL_C_sf"/>
</dbReference>
<evidence type="ECO:0000256" key="2">
    <source>
        <dbReference type="SAM" id="MobiDB-lite"/>
    </source>
</evidence>
<feature type="region of interest" description="Disordered" evidence="2">
    <location>
        <begin position="566"/>
        <end position="586"/>
    </location>
</feature>
<dbReference type="RefSeq" id="XP_037160600.1">
    <property type="nucleotide sequence ID" value="XM_037312552.1"/>
</dbReference>
<dbReference type="GO" id="GO:0016887">
    <property type="term" value="F:ATP hydrolysis activity"/>
    <property type="evidence" value="ECO:0007669"/>
    <property type="project" value="InterPro"/>
</dbReference>
<dbReference type="InterPro" id="IPR042121">
    <property type="entry name" value="MutL_C_regsub"/>
</dbReference>
<feature type="region of interest" description="Disordered" evidence="2">
    <location>
        <begin position="477"/>
        <end position="530"/>
    </location>
</feature>
<dbReference type="PANTHER" id="PTHR10073">
    <property type="entry name" value="DNA MISMATCH REPAIR PROTEIN MLH, PMS, MUTL"/>
    <property type="match status" value="1"/>
</dbReference>
<dbReference type="GO" id="GO:0006298">
    <property type="term" value="P:mismatch repair"/>
    <property type="evidence" value="ECO:0007669"/>
    <property type="project" value="InterPro"/>
</dbReference>
<dbReference type="EMBL" id="JACCJC010000060">
    <property type="protein sequence ID" value="KAF6231167.1"/>
    <property type="molecule type" value="Genomic_DNA"/>
</dbReference>
<organism evidence="4 5">
    <name type="scientific">Letharia columbiana</name>
    <dbReference type="NCBI Taxonomy" id="112416"/>
    <lineage>
        <taxon>Eukaryota</taxon>
        <taxon>Fungi</taxon>
        <taxon>Dikarya</taxon>
        <taxon>Ascomycota</taxon>
        <taxon>Pezizomycotina</taxon>
        <taxon>Lecanoromycetes</taxon>
        <taxon>OSLEUM clade</taxon>
        <taxon>Lecanoromycetidae</taxon>
        <taxon>Lecanorales</taxon>
        <taxon>Lecanorineae</taxon>
        <taxon>Parmeliaceae</taxon>
        <taxon>Letharia</taxon>
    </lineage>
</organism>
<dbReference type="SMART" id="SM00853">
    <property type="entry name" value="MutL_C"/>
    <property type="match status" value="1"/>
</dbReference>
<dbReference type="Gene3D" id="3.30.1370.100">
    <property type="entry name" value="MutL, C-terminal domain, regulatory subdomain"/>
    <property type="match status" value="1"/>
</dbReference>
<accession>A0A8H6L0R0</accession>
<dbReference type="InterPro" id="IPR042120">
    <property type="entry name" value="MutL_C_dimsub"/>
</dbReference>
<dbReference type="InterPro" id="IPR036890">
    <property type="entry name" value="HATPase_C_sf"/>
</dbReference>
<dbReference type="GO" id="GO:0140664">
    <property type="term" value="F:ATP-dependent DNA damage sensor activity"/>
    <property type="evidence" value="ECO:0007669"/>
    <property type="project" value="InterPro"/>
</dbReference>
<feature type="compositionally biased region" description="Basic and acidic residues" evidence="2">
    <location>
        <begin position="500"/>
        <end position="509"/>
    </location>
</feature>
<sequence>MSESSIPTPMPNTTPSILPLPPEVAAQIESSTTITSLSIVVLGLLANSLDADAQRIDINVDLRRGAASVEDDGNGIPPKEFGEDGGLGKPYHTSKNNSLNVTHGRNGTFLTSVAALSILSVTSHHRSHLPHATLILHHSRPAARLIPAPSHQHLLNREHGTKVSVQDLFGNMPVRVKQRTMGAELGSQDEKQLETLRKQIVGMFLAWQKPVSVTLKSAESSKKLSIRGKEMPKISAISGDSSSRKLDVPLISSILSQAGFIAPLDWDMWVKTSARTPWVTIKGAVSLQPVPSKQVQFVSIGIHPISSKMGSNILYDEINRLFALSSFGTQEDISDADDDIKARKIKDRRFKKDGFTNKQLKGGGKGVDKWPMFYIHIDIHNTNIRLKDRVDRLGEGTISSLVKVLGAMITSFLEENHFRPRARLGHRKQDVSTNPAAMERSPSSQLSGATIQRSEAVHCTYADHNFGAWSRIKTGIGSKSSGASPSLSSAGCHTSTPKGEPPRAKDLSKKSMGSSQIWEASSTAVDDPVGSHVDEQTFEWRNPISGATVLINARTGLVIPPRPLKRPVSAPSEHSPPALSPCYGRKIHGSYPNRRLTRSFSTPFITPKEGSWSSELLKKWENPIFDITEECIPQVSFDGPTIETSDVLHGRRHCCSDLDIQKAFTQSSASFSAKLSKQGLNAARVISQVDKKFILICVKKSPNIGDREDAELLVLVDQHAADERIRVEGLLADLKASPVLLPKPLIFEIQAREHHLLSRLASSFAALGVVYDLSAPARSPKCKITVKALPAAIAERCRLEPKVLIELIRSESWKCEEEGGGGGFLATKTCPQGLLDMLNSRACRSAIMFNDELTNEECQTLIRRLGNCAFPFQCAHGRPSMIPLVDVGAGASLCIGKQVFGSQKGEVDMSNESKPFGAAWKFWKPDG</sequence>
<dbReference type="Pfam" id="PF08676">
    <property type="entry name" value="MutL_C"/>
    <property type="match status" value="1"/>
</dbReference>
<proteinExistence type="inferred from homology"/>